<dbReference type="AlphaFoldDB" id="A0A8T0ULU6"/>
<reference evidence="2" key="1">
    <citation type="submission" date="2020-05" db="EMBL/GenBank/DDBJ databases">
        <title>WGS assembly of Panicum virgatum.</title>
        <authorList>
            <person name="Lovell J.T."/>
            <person name="Jenkins J."/>
            <person name="Shu S."/>
            <person name="Juenger T.E."/>
            <person name="Schmutz J."/>
        </authorList>
    </citation>
    <scope>NUCLEOTIDE SEQUENCE</scope>
    <source>
        <strain evidence="2">AP13</strain>
    </source>
</reference>
<protein>
    <submittedName>
        <fullName evidence="2">Uncharacterized protein</fullName>
    </submittedName>
</protein>
<evidence type="ECO:0000313" key="3">
    <source>
        <dbReference type="Proteomes" id="UP000823388"/>
    </source>
</evidence>
<feature type="compositionally biased region" description="Low complexity" evidence="1">
    <location>
        <begin position="273"/>
        <end position="288"/>
    </location>
</feature>
<dbReference type="Proteomes" id="UP000823388">
    <property type="component" value="Chromosome 3K"/>
</dbReference>
<feature type="compositionally biased region" description="Low complexity" evidence="1">
    <location>
        <begin position="122"/>
        <end position="132"/>
    </location>
</feature>
<gene>
    <name evidence="2" type="ORF">PVAP13_3KG208014</name>
</gene>
<feature type="compositionally biased region" description="Basic and acidic residues" evidence="1">
    <location>
        <begin position="38"/>
        <end position="48"/>
    </location>
</feature>
<evidence type="ECO:0000313" key="2">
    <source>
        <dbReference type="EMBL" id="KAG2625472.1"/>
    </source>
</evidence>
<name>A0A8T0ULU6_PANVG</name>
<accession>A0A8T0ULU6</accession>
<organism evidence="2 3">
    <name type="scientific">Panicum virgatum</name>
    <name type="common">Blackwell switchgrass</name>
    <dbReference type="NCBI Taxonomy" id="38727"/>
    <lineage>
        <taxon>Eukaryota</taxon>
        <taxon>Viridiplantae</taxon>
        <taxon>Streptophyta</taxon>
        <taxon>Embryophyta</taxon>
        <taxon>Tracheophyta</taxon>
        <taxon>Spermatophyta</taxon>
        <taxon>Magnoliopsida</taxon>
        <taxon>Liliopsida</taxon>
        <taxon>Poales</taxon>
        <taxon>Poaceae</taxon>
        <taxon>PACMAD clade</taxon>
        <taxon>Panicoideae</taxon>
        <taxon>Panicodae</taxon>
        <taxon>Paniceae</taxon>
        <taxon>Panicinae</taxon>
        <taxon>Panicum</taxon>
        <taxon>Panicum sect. Hiantes</taxon>
    </lineage>
</organism>
<feature type="region of interest" description="Disordered" evidence="1">
    <location>
        <begin position="1"/>
        <end position="252"/>
    </location>
</feature>
<sequence>MARGNNDREMDWRDRRPLSGRSHGDREDQGSSSRRRRDAAPRDEEPLRVDVGPPHRQRALEVPARRTRMRLAASSDEDEPAALVHHASRRRARDGGSASGGRRNGDLPGVITIEDEEIVNYESSDPSSPAEAPARKKGKNASSGGGARGNESTGLSPEGSSKLAHPTKARKDESVVLMPRPLSGISIKPNSSATSEGGTSTRAQVAVGEDKNTQPTQTSGLPSLAHLPLCTDDAARDAQQAPDGTGTIQIPAPSSAATVAPLAAASMSLAPAHVPKAPAPPASVASLPGTDQASAPTAELHGRKMPAQLDGEAGNSKANKGIDGWPASLSKLEKAREDEVQTLLEQAQEFKAKSDARTSELVLKRPQCLVDLVHSQAEANEDLLLDLPVESERELSNTSGIHYDLKDIQRLLQEDPIDKENAARRIHMCTQYWTLSCKGACPESLGKLISCLGVLATHLEGASITESPIHPAEEEARSYLGKLDAAFTEANAEIEHGLSGREALDSARLRIASKLQEVSAQAMEYERLARSARLHEAKLREQEDTYAQHHLNTCNNTVKSQRENTDMLAKHIAEVKALVEQSAERRRDQEGAFQSALAMILTYPVKGLPSKKASPVE</sequence>
<keyword evidence="3" id="KW-1185">Reference proteome</keyword>
<proteinExistence type="predicted"/>
<feature type="region of interest" description="Disordered" evidence="1">
    <location>
        <begin position="273"/>
        <end position="296"/>
    </location>
</feature>
<comment type="caution">
    <text evidence="2">The sequence shown here is derived from an EMBL/GenBank/DDBJ whole genome shotgun (WGS) entry which is preliminary data.</text>
</comment>
<dbReference type="EMBL" id="CM029041">
    <property type="protein sequence ID" value="KAG2625472.1"/>
    <property type="molecule type" value="Genomic_DNA"/>
</dbReference>
<evidence type="ECO:0000256" key="1">
    <source>
        <dbReference type="SAM" id="MobiDB-lite"/>
    </source>
</evidence>
<feature type="compositionally biased region" description="Polar residues" evidence="1">
    <location>
        <begin position="188"/>
        <end position="203"/>
    </location>
</feature>
<feature type="compositionally biased region" description="Basic and acidic residues" evidence="1">
    <location>
        <begin position="1"/>
        <end position="29"/>
    </location>
</feature>